<evidence type="ECO:0000256" key="5">
    <source>
        <dbReference type="ARBA" id="ARBA00022801"/>
    </source>
</evidence>
<dbReference type="Pfam" id="PF01546">
    <property type="entry name" value="Peptidase_M20"/>
    <property type="match status" value="1"/>
</dbReference>
<comment type="subunit">
    <text evidence="3">Homodimer.</text>
</comment>
<comment type="cofactor">
    <cofactor evidence="1">
        <name>Mn(2+)</name>
        <dbReference type="ChEBI" id="CHEBI:29035"/>
    </cofactor>
</comment>
<reference evidence="8 9" key="1">
    <citation type="submission" date="2019-05" db="EMBL/GenBank/DDBJ databases">
        <title>Microbulbifer harenosus sp. nov., an alginate-degrading bacterium isolated from coastal sand.</title>
        <authorList>
            <person name="Huang H."/>
            <person name="Mo K."/>
            <person name="Bao S."/>
        </authorList>
    </citation>
    <scope>NUCLEOTIDE SEQUENCE [LARGE SCALE GENOMIC DNA]</scope>
    <source>
        <strain evidence="8 9">HB161719</strain>
    </source>
</reference>
<comment type="caution">
    <text evidence="8">The sequence shown here is derived from an EMBL/GenBank/DDBJ whole genome shotgun (WGS) entry which is preliminary data.</text>
</comment>
<gene>
    <name evidence="8" type="ORF">FDY93_11610</name>
</gene>
<dbReference type="PANTHER" id="PTHR32494:SF19">
    <property type="entry name" value="ALLANTOATE DEIMINASE-RELATED"/>
    <property type="match status" value="1"/>
</dbReference>
<dbReference type="PANTHER" id="PTHR32494">
    <property type="entry name" value="ALLANTOATE DEIMINASE-RELATED"/>
    <property type="match status" value="1"/>
</dbReference>
<dbReference type="CDD" id="cd03884">
    <property type="entry name" value="M20_bAS"/>
    <property type="match status" value="1"/>
</dbReference>
<sequence>MQRCELLASITAIEGGICRTYLTEEHRRCNRQVMQWMREAGMETHTDAAGNCWGHYAGSDMDGQTLLLGSHLDTVPGAGRYDGILGVLAAIEVVARFHRRGRRFPFHIDVVGFADEEGSRFGATLLGSRAVAGLWDSALLALCDAEGVSMAEAFVEFGLDPAKVATTSRAGARLLGYWELHIEQGPVLEELDLPLGVVSAIAGARRCLFTLQGSAGHAGTVPMTMRRDALLAAAGAVQLVDAVARRCGVVATVGNIEVWPGVVNVIPGRCEFTLDIRSGEDQLRDRALAEIIDGIDALCDRSQVAVTYREIHSAAAVACAARLREAGSRALARCGLQDFSLPSGAGHDAMAMAAITDVGMLFLRCAGGVSHHPEESVDAADVALALDVLEAAVEETWEHA</sequence>
<dbReference type="Gene3D" id="3.30.70.360">
    <property type="match status" value="1"/>
</dbReference>
<evidence type="ECO:0000256" key="1">
    <source>
        <dbReference type="ARBA" id="ARBA00001936"/>
    </source>
</evidence>
<protein>
    <submittedName>
        <fullName evidence="8">Allantoate amidohydrolase</fullName>
    </submittedName>
</protein>
<keyword evidence="5" id="KW-0378">Hydrolase</keyword>
<keyword evidence="9" id="KW-1185">Reference proteome</keyword>
<dbReference type="InterPro" id="IPR010158">
    <property type="entry name" value="Amidase_Cbmase"/>
</dbReference>
<evidence type="ECO:0000256" key="4">
    <source>
        <dbReference type="ARBA" id="ARBA00022723"/>
    </source>
</evidence>
<keyword evidence="4" id="KW-0479">Metal-binding</keyword>
<feature type="domain" description="Peptidase M20 dimerisation" evidence="7">
    <location>
        <begin position="203"/>
        <end position="296"/>
    </location>
</feature>
<dbReference type="InterPro" id="IPR036264">
    <property type="entry name" value="Bact_exopeptidase_dim_dom"/>
</dbReference>
<name>A0ABY2UH26_9GAMM</name>
<dbReference type="SUPFAM" id="SSF53187">
    <property type="entry name" value="Zn-dependent exopeptidases"/>
    <property type="match status" value="1"/>
</dbReference>
<evidence type="ECO:0000256" key="6">
    <source>
        <dbReference type="ARBA" id="ARBA00023211"/>
    </source>
</evidence>
<comment type="similarity">
    <text evidence="2">Belongs to the peptidase M20 family.</text>
</comment>
<proteinExistence type="inferred from homology"/>
<dbReference type="Gene3D" id="3.40.630.10">
    <property type="entry name" value="Zn peptidases"/>
    <property type="match status" value="1"/>
</dbReference>
<dbReference type="InterPro" id="IPR011650">
    <property type="entry name" value="Peptidase_M20_dimer"/>
</dbReference>
<evidence type="ECO:0000313" key="9">
    <source>
        <dbReference type="Proteomes" id="UP000306791"/>
    </source>
</evidence>
<dbReference type="PIRSF" id="PIRSF001235">
    <property type="entry name" value="Amidase_carbamoylase"/>
    <property type="match status" value="1"/>
</dbReference>
<dbReference type="NCBIfam" id="TIGR01879">
    <property type="entry name" value="hydantase"/>
    <property type="match status" value="1"/>
</dbReference>
<evidence type="ECO:0000259" key="7">
    <source>
        <dbReference type="Pfam" id="PF07687"/>
    </source>
</evidence>
<dbReference type="NCBIfam" id="NF006775">
    <property type="entry name" value="PRK09290.2-5"/>
    <property type="match status" value="1"/>
</dbReference>
<dbReference type="Proteomes" id="UP000306791">
    <property type="component" value="Unassembled WGS sequence"/>
</dbReference>
<dbReference type="EMBL" id="VANI01000011">
    <property type="protein sequence ID" value="TLM77092.1"/>
    <property type="molecule type" value="Genomic_DNA"/>
</dbReference>
<dbReference type="Pfam" id="PF07687">
    <property type="entry name" value="M20_dimer"/>
    <property type="match status" value="1"/>
</dbReference>
<organism evidence="8 9">
    <name type="scientific">Microbulbifer harenosus</name>
    <dbReference type="NCBI Taxonomy" id="2576840"/>
    <lineage>
        <taxon>Bacteria</taxon>
        <taxon>Pseudomonadati</taxon>
        <taxon>Pseudomonadota</taxon>
        <taxon>Gammaproteobacteria</taxon>
        <taxon>Cellvibrionales</taxon>
        <taxon>Microbulbiferaceae</taxon>
        <taxon>Microbulbifer</taxon>
    </lineage>
</organism>
<dbReference type="SUPFAM" id="SSF55031">
    <property type="entry name" value="Bacterial exopeptidase dimerisation domain"/>
    <property type="match status" value="1"/>
</dbReference>
<keyword evidence="6" id="KW-0464">Manganese</keyword>
<evidence type="ECO:0000313" key="8">
    <source>
        <dbReference type="EMBL" id="TLM77092.1"/>
    </source>
</evidence>
<evidence type="ECO:0000256" key="2">
    <source>
        <dbReference type="ARBA" id="ARBA00006153"/>
    </source>
</evidence>
<dbReference type="InterPro" id="IPR002933">
    <property type="entry name" value="Peptidase_M20"/>
</dbReference>
<accession>A0ABY2UH26</accession>
<evidence type="ECO:0000256" key="3">
    <source>
        <dbReference type="ARBA" id="ARBA00011738"/>
    </source>
</evidence>